<dbReference type="SUPFAM" id="SSF54928">
    <property type="entry name" value="RNA-binding domain, RBD"/>
    <property type="match status" value="1"/>
</dbReference>
<evidence type="ECO:0000313" key="1">
    <source>
        <dbReference type="EMBL" id="GFN82161.1"/>
    </source>
</evidence>
<dbReference type="InterPro" id="IPR035979">
    <property type="entry name" value="RBD_domain_sf"/>
</dbReference>
<dbReference type="Proteomes" id="UP000735302">
    <property type="component" value="Unassembled WGS sequence"/>
</dbReference>
<gene>
    <name evidence="1" type="ORF">PoB_000866700</name>
</gene>
<proteinExistence type="predicted"/>
<dbReference type="Pfam" id="PF23085">
    <property type="entry name" value="RRM_PARP14_3"/>
    <property type="match status" value="1"/>
</dbReference>
<name>A0AAV3YJ02_9GAST</name>
<evidence type="ECO:0008006" key="3">
    <source>
        <dbReference type="Google" id="ProtNLM"/>
    </source>
</evidence>
<accession>A0AAV3YJ02</accession>
<keyword evidence="2" id="KW-1185">Reference proteome</keyword>
<protein>
    <recommendedName>
        <fullName evidence="3">RRM domain-containing protein</fullName>
    </recommendedName>
</protein>
<organism evidence="1 2">
    <name type="scientific">Plakobranchus ocellatus</name>
    <dbReference type="NCBI Taxonomy" id="259542"/>
    <lineage>
        <taxon>Eukaryota</taxon>
        <taxon>Metazoa</taxon>
        <taxon>Spiralia</taxon>
        <taxon>Lophotrochozoa</taxon>
        <taxon>Mollusca</taxon>
        <taxon>Gastropoda</taxon>
        <taxon>Heterobranchia</taxon>
        <taxon>Euthyneura</taxon>
        <taxon>Panpulmonata</taxon>
        <taxon>Sacoglossa</taxon>
        <taxon>Placobranchoidea</taxon>
        <taxon>Plakobranchidae</taxon>
        <taxon>Plakobranchus</taxon>
    </lineage>
</organism>
<comment type="caution">
    <text evidence="1">The sequence shown here is derived from an EMBL/GenBank/DDBJ whole genome shotgun (WGS) entry which is preliminary data.</text>
</comment>
<sequence length="172" mass="19163">MSVTQVVLNNLPEAYGEATIKDFVEGTLDIDVRGVVTSNALPGKALINFYQEIDFSEASKVLRQTSIEGKVVFVFPATIVPDTVVVNDVDTKFLSEEFLTIYFCAMFGNGEDVVASCKMLHKFSIAIVTFKENCEAMTCILANKDHVPLPSKNYHIVVEPFYKHFHSSLMID</sequence>
<dbReference type="GO" id="GO:0003676">
    <property type="term" value="F:nucleic acid binding"/>
    <property type="evidence" value="ECO:0007669"/>
    <property type="project" value="InterPro"/>
</dbReference>
<dbReference type="EMBL" id="BLXT01000976">
    <property type="protein sequence ID" value="GFN82161.1"/>
    <property type="molecule type" value="Genomic_DNA"/>
</dbReference>
<evidence type="ECO:0000313" key="2">
    <source>
        <dbReference type="Proteomes" id="UP000735302"/>
    </source>
</evidence>
<dbReference type="AlphaFoldDB" id="A0AAV3YJ02"/>
<reference evidence="1 2" key="1">
    <citation type="journal article" date="2021" name="Elife">
        <title>Chloroplast acquisition without the gene transfer in kleptoplastic sea slugs, Plakobranchus ocellatus.</title>
        <authorList>
            <person name="Maeda T."/>
            <person name="Takahashi S."/>
            <person name="Yoshida T."/>
            <person name="Shimamura S."/>
            <person name="Takaki Y."/>
            <person name="Nagai Y."/>
            <person name="Toyoda A."/>
            <person name="Suzuki Y."/>
            <person name="Arimoto A."/>
            <person name="Ishii H."/>
            <person name="Satoh N."/>
            <person name="Nishiyama T."/>
            <person name="Hasebe M."/>
            <person name="Maruyama T."/>
            <person name="Minagawa J."/>
            <person name="Obokata J."/>
            <person name="Shigenobu S."/>
        </authorList>
    </citation>
    <scope>NUCLEOTIDE SEQUENCE [LARGE SCALE GENOMIC DNA]</scope>
</reference>